<protein>
    <recommendedName>
        <fullName evidence="3">Acyl carrier protein</fullName>
    </recommendedName>
</protein>
<evidence type="ECO:0008006" key="3">
    <source>
        <dbReference type="Google" id="ProtNLM"/>
    </source>
</evidence>
<sequence>MTTVAEPAQLHDLIADVLDLDPGTVTDADTPATLPAWTSLRHLQLVVTLEEVYAVSFAYEEVRDVPSIGFLRDLLRGKGAAV</sequence>
<gene>
    <name evidence="1" type="ORF">Cme02nite_33880</name>
</gene>
<accession>A0A8J3PH71</accession>
<dbReference type="InterPro" id="IPR036736">
    <property type="entry name" value="ACP-like_sf"/>
</dbReference>
<name>A0A8J3PH71_9ACTN</name>
<proteinExistence type="predicted"/>
<comment type="caution">
    <text evidence="1">The sequence shown here is derived from an EMBL/GenBank/DDBJ whole genome shotgun (WGS) entry which is preliminary data.</text>
</comment>
<dbReference type="Gene3D" id="1.10.1200.10">
    <property type="entry name" value="ACP-like"/>
    <property type="match status" value="1"/>
</dbReference>
<keyword evidence="2" id="KW-1185">Reference proteome</keyword>
<dbReference type="Proteomes" id="UP000660339">
    <property type="component" value="Unassembled WGS sequence"/>
</dbReference>
<dbReference type="AlphaFoldDB" id="A0A8J3PH71"/>
<dbReference type="RefSeq" id="WP_166379332.1">
    <property type="nucleotide sequence ID" value="NZ_BAAATT010000005.1"/>
</dbReference>
<evidence type="ECO:0000313" key="2">
    <source>
        <dbReference type="Proteomes" id="UP000660339"/>
    </source>
</evidence>
<dbReference type="EMBL" id="BONJ01000019">
    <property type="protein sequence ID" value="GIG15056.1"/>
    <property type="molecule type" value="Genomic_DNA"/>
</dbReference>
<dbReference type="SUPFAM" id="SSF47336">
    <property type="entry name" value="ACP-like"/>
    <property type="match status" value="1"/>
</dbReference>
<evidence type="ECO:0000313" key="1">
    <source>
        <dbReference type="EMBL" id="GIG15056.1"/>
    </source>
</evidence>
<reference evidence="1" key="1">
    <citation type="submission" date="2021-01" db="EMBL/GenBank/DDBJ databases">
        <title>Whole genome shotgun sequence of Catellatospora methionotrophica NBRC 14553.</title>
        <authorList>
            <person name="Komaki H."/>
            <person name="Tamura T."/>
        </authorList>
    </citation>
    <scope>NUCLEOTIDE SEQUENCE</scope>
    <source>
        <strain evidence="1">NBRC 14553</strain>
    </source>
</reference>
<organism evidence="1 2">
    <name type="scientific">Catellatospora methionotrophica</name>
    <dbReference type="NCBI Taxonomy" id="121620"/>
    <lineage>
        <taxon>Bacteria</taxon>
        <taxon>Bacillati</taxon>
        <taxon>Actinomycetota</taxon>
        <taxon>Actinomycetes</taxon>
        <taxon>Micromonosporales</taxon>
        <taxon>Micromonosporaceae</taxon>
        <taxon>Catellatospora</taxon>
    </lineage>
</organism>